<sequence length="295" mass="31813">MGRFRGGASRHGAPKKPALTHFLCLPLVNASSKPQLEQALETFRQDLTGAGPRASATSVEAGNDGSNFLPIIDTKALRPTGALHLTLGVMSLKEEQLIKAANCLQNLDLASILSEASPDANQAGAREDLRISLRGLESMHDVRKTSILYAAPTDATNRLYPLCLAVQKFFEAEGFLLEDDRKLKLHATIINTIYAKARRKPNEKSVIVPSTGQSISSHSEVTSDGDPRGHGPNANAPLKFDARSIVEKYKGYIWADSIVLDRISICEMGAKKITDSSGEVVDACYTEVASIKLSA</sequence>
<name>N1QMB0_SPHMS</name>
<feature type="region of interest" description="Disordered" evidence="1">
    <location>
        <begin position="204"/>
        <end position="235"/>
    </location>
</feature>
<dbReference type="GO" id="GO:0005634">
    <property type="term" value="C:nucleus"/>
    <property type="evidence" value="ECO:0007669"/>
    <property type="project" value="TreeGrafter"/>
</dbReference>
<dbReference type="Pfam" id="PF10469">
    <property type="entry name" value="AKAP7_NLS"/>
    <property type="match status" value="1"/>
</dbReference>
<reference evidence="3 4" key="1">
    <citation type="journal article" date="2012" name="PLoS Pathog.">
        <title>Diverse lifestyles and strategies of plant pathogenesis encoded in the genomes of eighteen Dothideomycetes fungi.</title>
        <authorList>
            <person name="Ohm R.A."/>
            <person name="Feau N."/>
            <person name="Henrissat B."/>
            <person name="Schoch C.L."/>
            <person name="Horwitz B.A."/>
            <person name="Barry K.W."/>
            <person name="Condon B.J."/>
            <person name="Copeland A.C."/>
            <person name="Dhillon B."/>
            <person name="Glaser F."/>
            <person name="Hesse C.N."/>
            <person name="Kosti I."/>
            <person name="LaButti K."/>
            <person name="Lindquist E.A."/>
            <person name="Lucas S."/>
            <person name="Salamov A.A."/>
            <person name="Bradshaw R.E."/>
            <person name="Ciuffetti L."/>
            <person name="Hamelin R.C."/>
            <person name="Kema G.H.J."/>
            <person name="Lawrence C."/>
            <person name="Scott J.A."/>
            <person name="Spatafora J.W."/>
            <person name="Turgeon B.G."/>
            <person name="de Wit P.J.G.M."/>
            <person name="Zhong S."/>
            <person name="Goodwin S.B."/>
            <person name="Grigoriev I.V."/>
        </authorList>
    </citation>
    <scope>NUCLEOTIDE SEQUENCE [LARGE SCALE GENOMIC DNA]</scope>
    <source>
        <strain evidence="3 4">SO2202</strain>
    </source>
</reference>
<protein>
    <recommendedName>
        <fullName evidence="2">A-kinase anchor protein 7-like phosphoesterase domain-containing protein</fullName>
    </recommendedName>
</protein>
<dbReference type="eggNOG" id="KOG2814">
    <property type="taxonomic scope" value="Eukaryota"/>
</dbReference>
<dbReference type="STRING" id="692275.N1QMB0"/>
<dbReference type="GO" id="GO:0006355">
    <property type="term" value="P:regulation of DNA-templated transcription"/>
    <property type="evidence" value="ECO:0007669"/>
    <property type="project" value="TreeGrafter"/>
</dbReference>
<organism evidence="3 4">
    <name type="scientific">Sphaerulina musiva (strain SO2202)</name>
    <name type="common">Poplar stem canker fungus</name>
    <name type="synonym">Septoria musiva</name>
    <dbReference type="NCBI Taxonomy" id="692275"/>
    <lineage>
        <taxon>Eukaryota</taxon>
        <taxon>Fungi</taxon>
        <taxon>Dikarya</taxon>
        <taxon>Ascomycota</taxon>
        <taxon>Pezizomycotina</taxon>
        <taxon>Dothideomycetes</taxon>
        <taxon>Dothideomycetidae</taxon>
        <taxon>Mycosphaerellales</taxon>
        <taxon>Mycosphaerellaceae</taxon>
        <taxon>Sphaerulina</taxon>
    </lineage>
</organism>
<dbReference type="InterPro" id="IPR019510">
    <property type="entry name" value="AKAP7-like_phosphoesterase"/>
</dbReference>
<dbReference type="Proteomes" id="UP000016931">
    <property type="component" value="Unassembled WGS sequence"/>
</dbReference>
<evidence type="ECO:0000313" key="3">
    <source>
        <dbReference type="EMBL" id="EMF17452.1"/>
    </source>
</evidence>
<dbReference type="AlphaFoldDB" id="N1QMB0"/>
<dbReference type="EMBL" id="KB456260">
    <property type="protein sequence ID" value="EMF17452.1"/>
    <property type="molecule type" value="Genomic_DNA"/>
</dbReference>
<dbReference type="InterPro" id="IPR009210">
    <property type="entry name" value="ASCC1"/>
</dbReference>
<gene>
    <name evidence="3" type="ORF">SEPMUDRAFT_57883</name>
</gene>
<keyword evidence="4" id="KW-1185">Reference proteome</keyword>
<dbReference type="RefSeq" id="XP_016765573.1">
    <property type="nucleotide sequence ID" value="XM_016909451.1"/>
</dbReference>
<proteinExistence type="predicted"/>
<dbReference type="PANTHER" id="PTHR13360">
    <property type="entry name" value="ACTIVATING SIGNAL COINTEGRATOR 1 COMPLEX SUBUNIT 1"/>
    <property type="match status" value="1"/>
</dbReference>
<evidence type="ECO:0000313" key="4">
    <source>
        <dbReference type="Proteomes" id="UP000016931"/>
    </source>
</evidence>
<dbReference type="OrthoDB" id="277832at2759"/>
<dbReference type="PANTHER" id="PTHR13360:SF1">
    <property type="entry name" value="ACTIVATING SIGNAL COINTEGRATOR 1 COMPLEX SUBUNIT 1"/>
    <property type="match status" value="1"/>
</dbReference>
<dbReference type="GO" id="GO:0006307">
    <property type="term" value="P:DNA alkylation repair"/>
    <property type="evidence" value="ECO:0007669"/>
    <property type="project" value="InterPro"/>
</dbReference>
<feature type="domain" description="A-kinase anchor protein 7-like phosphoesterase" evidence="2">
    <location>
        <begin position="20"/>
        <end position="274"/>
    </location>
</feature>
<dbReference type="GeneID" id="27906588"/>
<dbReference type="OMA" id="LYPFCVK"/>
<feature type="compositionally biased region" description="Polar residues" evidence="1">
    <location>
        <begin position="208"/>
        <end position="222"/>
    </location>
</feature>
<accession>N1QMB0</accession>
<dbReference type="Gene3D" id="3.90.1140.10">
    <property type="entry name" value="Cyclic phosphodiesterase"/>
    <property type="match status" value="1"/>
</dbReference>
<evidence type="ECO:0000259" key="2">
    <source>
        <dbReference type="Pfam" id="PF10469"/>
    </source>
</evidence>
<evidence type="ECO:0000256" key="1">
    <source>
        <dbReference type="SAM" id="MobiDB-lite"/>
    </source>
</evidence>
<dbReference type="HOGENOM" id="CLU_038379_0_0_1"/>